<keyword evidence="5" id="KW-0964">Secreted</keyword>
<evidence type="ECO:0000256" key="2">
    <source>
        <dbReference type="ARBA" id="ARBA00011255"/>
    </source>
</evidence>
<dbReference type="InterPro" id="IPR010809">
    <property type="entry name" value="FliD_C"/>
</dbReference>
<organism evidence="8 9">
    <name type="scientific">Fontibacillus panacisegetis</name>
    <dbReference type="NCBI Taxonomy" id="670482"/>
    <lineage>
        <taxon>Bacteria</taxon>
        <taxon>Bacillati</taxon>
        <taxon>Bacillota</taxon>
        <taxon>Bacilli</taxon>
        <taxon>Bacillales</taxon>
        <taxon>Paenibacillaceae</taxon>
        <taxon>Fontibacillus</taxon>
    </lineage>
</organism>
<dbReference type="Pfam" id="PF02465">
    <property type="entry name" value="FliD_N"/>
    <property type="match status" value="1"/>
</dbReference>
<comment type="subcellular location">
    <subcellularLocation>
        <location evidence="5">Secreted</location>
    </subcellularLocation>
    <subcellularLocation>
        <location evidence="5">Bacterial flagellum</location>
    </subcellularLocation>
</comment>
<keyword evidence="3 5" id="KW-0175">Coiled coil</keyword>
<protein>
    <recommendedName>
        <fullName evidence="5">Flagellar hook-associated protein 2</fullName>
        <shortName evidence="5">HAP2</shortName>
    </recommendedName>
    <alternativeName>
        <fullName evidence="5">Flagellar cap protein</fullName>
    </alternativeName>
</protein>
<dbReference type="GO" id="GO:0009421">
    <property type="term" value="C:bacterial-type flagellum filament cap"/>
    <property type="evidence" value="ECO:0007669"/>
    <property type="project" value="InterPro"/>
</dbReference>
<dbReference type="AlphaFoldDB" id="A0A1G7PKK8"/>
<feature type="coiled-coil region" evidence="5">
    <location>
        <begin position="408"/>
        <end position="453"/>
    </location>
</feature>
<keyword evidence="8" id="KW-0282">Flagellum</keyword>
<dbReference type="EMBL" id="FNBG01000019">
    <property type="protein sequence ID" value="SDF86771.1"/>
    <property type="molecule type" value="Genomic_DNA"/>
</dbReference>
<dbReference type="PANTHER" id="PTHR30288">
    <property type="entry name" value="FLAGELLAR CAP/ASSEMBLY PROTEIN FLID"/>
    <property type="match status" value="1"/>
</dbReference>
<dbReference type="Pfam" id="PF07195">
    <property type="entry name" value="FliD_C"/>
    <property type="match status" value="1"/>
</dbReference>
<dbReference type="OrthoDB" id="9776025at2"/>
<comment type="function">
    <text evidence="5">Required for morphogenesis and for the elongation of the flagellar filament by facilitating polymerization of the flagellin monomers at the tip of growing filament. Forms a capping structure, which prevents flagellin subunits (transported through the central channel of the flagellum) from leaking out without polymerization at the distal end.</text>
</comment>
<gene>
    <name evidence="8" type="ORF">SAMN04488542_1195</name>
</gene>
<evidence type="ECO:0000256" key="5">
    <source>
        <dbReference type="RuleBase" id="RU362066"/>
    </source>
</evidence>
<evidence type="ECO:0000313" key="8">
    <source>
        <dbReference type="EMBL" id="SDF86771.1"/>
    </source>
</evidence>
<keyword evidence="4 5" id="KW-0975">Bacterial flagellum</keyword>
<sequence>MGISLPGLASNLDTTSLINAIMSQEKVPYKNFETKKTAVTNNKTIFNNINLKLKALRDAAINLSDVDSFKANGANISDSSKLTAIVDASTATGNYAIKIITLAKQQVNATNAIALNDSDGKKIKLSSDDLESEIRVEGINEPFILKNMGLTLDNTVEEALNKVANEINKNKDSNVQASVIQTADGAKSIVLMGKESGKSIAMSGTGLFSTLTTKVTAEPATIEINGVPITSSSNTIKDAIPGVTLQLLADKSSVNMEIKQDQDKIAEKVQAFVDAYNNVVSLIRENTKKITNEKNSDGSYKNFKTNLQGDSMLRDLQREMGDIISSITGPNDQYRLLDQIGIEIDKGITRGAEMTGKISFDKALFKQKLADNPSVVEEMFKGDRGLGTLFKDNLNNYTKANGLMQIKLDGYDREIKFIDSQMESLQTRLILREEALKKQYAQLEVNMSKLNSQKTWMTNQLAALTASAKSS</sequence>
<keyword evidence="8" id="KW-0969">Cilium</keyword>
<keyword evidence="9" id="KW-1185">Reference proteome</keyword>
<evidence type="ECO:0000259" key="7">
    <source>
        <dbReference type="Pfam" id="PF07195"/>
    </source>
</evidence>
<dbReference type="InterPro" id="IPR003481">
    <property type="entry name" value="FliD_N"/>
</dbReference>
<evidence type="ECO:0000259" key="6">
    <source>
        <dbReference type="Pfam" id="PF02465"/>
    </source>
</evidence>
<proteinExistence type="inferred from homology"/>
<keyword evidence="8" id="KW-0966">Cell projection</keyword>
<feature type="domain" description="Flagellar hook-associated protein 2 C-terminal" evidence="7">
    <location>
        <begin position="217"/>
        <end position="452"/>
    </location>
</feature>
<accession>A0A1G7PKK8</accession>
<dbReference type="GO" id="GO:0071973">
    <property type="term" value="P:bacterial-type flagellum-dependent cell motility"/>
    <property type="evidence" value="ECO:0007669"/>
    <property type="project" value="TreeGrafter"/>
</dbReference>
<dbReference type="Proteomes" id="UP000198972">
    <property type="component" value="Unassembled WGS sequence"/>
</dbReference>
<comment type="similarity">
    <text evidence="1 5">Belongs to the FliD family.</text>
</comment>
<dbReference type="GO" id="GO:0005576">
    <property type="term" value="C:extracellular region"/>
    <property type="evidence" value="ECO:0007669"/>
    <property type="project" value="UniProtKB-SubCell"/>
</dbReference>
<dbReference type="RefSeq" id="WP_091232457.1">
    <property type="nucleotide sequence ID" value="NZ_FNBG01000019.1"/>
</dbReference>
<evidence type="ECO:0000256" key="4">
    <source>
        <dbReference type="ARBA" id="ARBA00023143"/>
    </source>
</evidence>
<evidence type="ECO:0000256" key="1">
    <source>
        <dbReference type="ARBA" id="ARBA00009764"/>
    </source>
</evidence>
<evidence type="ECO:0000313" key="9">
    <source>
        <dbReference type="Proteomes" id="UP000198972"/>
    </source>
</evidence>
<comment type="subunit">
    <text evidence="2 5">Homopentamer.</text>
</comment>
<dbReference type="PANTHER" id="PTHR30288:SF0">
    <property type="entry name" value="FLAGELLAR HOOK-ASSOCIATED PROTEIN 2"/>
    <property type="match status" value="1"/>
</dbReference>
<evidence type="ECO:0000256" key="3">
    <source>
        <dbReference type="ARBA" id="ARBA00023054"/>
    </source>
</evidence>
<name>A0A1G7PKK8_9BACL</name>
<dbReference type="GO" id="GO:0009424">
    <property type="term" value="C:bacterial-type flagellum hook"/>
    <property type="evidence" value="ECO:0007669"/>
    <property type="project" value="UniProtKB-UniRule"/>
</dbReference>
<feature type="domain" description="Flagellar hook-associated protein 2 N-terminal" evidence="6">
    <location>
        <begin position="10"/>
        <end position="106"/>
    </location>
</feature>
<reference evidence="8 9" key="1">
    <citation type="submission" date="2016-10" db="EMBL/GenBank/DDBJ databases">
        <authorList>
            <person name="de Groot N.N."/>
        </authorList>
    </citation>
    <scope>NUCLEOTIDE SEQUENCE [LARGE SCALE GENOMIC DNA]</scope>
    <source>
        <strain evidence="8 9">DSM 28129</strain>
    </source>
</reference>
<dbReference type="GO" id="GO:0007155">
    <property type="term" value="P:cell adhesion"/>
    <property type="evidence" value="ECO:0007669"/>
    <property type="project" value="InterPro"/>
</dbReference>
<dbReference type="InterPro" id="IPR040026">
    <property type="entry name" value="FliD"/>
</dbReference>
<dbReference type="STRING" id="670482.SAMN04488542_1195"/>